<dbReference type="AlphaFoldDB" id="A0A7W8EB70"/>
<feature type="transmembrane region" description="Helical" evidence="13">
    <location>
        <begin position="94"/>
        <end position="117"/>
    </location>
</feature>
<keyword evidence="7" id="KW-0479">Metal-binding</keyword>
<evidence type="ECO:0000256" key="8">
    <source>
        <dbReference type="ARBA" id="ARBA00022801"/>
    </source>
</evidence>
<evidence type="ECO:0000313" key="16">
    <source>
        <dbReference type="Proteomes" id="UP000584867"/>
    </source>
</evidence>
<dbReference type="Pfam" id="PF02163">
    <property type="entry name" value="Peptidase_M50"/>
    <property type="match status" value="1"/>
</dbReference>
<keyword evidence="9" id="KW-0862">Zinc</keyword>
<evidence type="ECO:0000313" key="15">
    <source>
        <dbReference type="EMBL" id="MBB5065431.1"/>
    </source>
</evidence>
<evidence type="ECO:0000256" key="10">
    <source>
        <dbReference type="ARBA" id="ARBA00022989"/>
    </source>
</evidence>
<keyword evidence="11" id="KW-0482">Metalloprotease</keyword>
<name>A0A7W8EB70_9BACT</name>
<dbReference type="GO" id="GO:0005886">
    <property type="term" value="C:plasma membrane"/>
    <property type="evidence" value="ECO:0007669"/>
    <property type="project" value="UniProtKB-SubCell"/>
</dbReference>
<keyword evidence="5 15" id="KW-0645">Protease</keyword>
<evidence type="ECO:0000256" key="5">
    <source>
        <dbReference type="ARBA" id="ARBA00022670"/>
    </source>
</evidence>
<dbReference type="RefSeq" id="WP_184258103.1">
    <property type="nucleotide sequence ID" value="NZ_JACHIO010000016.1"/>
</dbReference>
<evidence type="ECO:0000256" key="4">
    <source>
        <dbReference type="ARBA" id="ARBA00022475"/>
    </source>
</evidence>
<dbReference type="InterPro" id="IPR008915">
    <property type="entry name" value="Peptidase_M50"/>
</dbReference>
<sequence length="232" mass="25700">MPLTGALVIFELLVMVLSISLHDCAQAWMANRLGDPTARMMGRMTMNPAKHFDLFGMAIWPLIYIFRSPLILGWGKPVPMTPRNFRNPSRDEMIATLAGPGAQLLAAVVALIVLIVLRHVNADANASLGTAVALGFRNLGVSTEGLPAIFPLILFLYFCILMNLLLFVFNLVPLPFLDGGKILMHYLPYNAAQTYQSIGLYLMFAFMFLGFTLIMIVFAPLMGIFQQLLFSL</sequence>
<dbReference type="GO" id="GO:0008237">
    <property type="term" value="F:metallopeptidase activity"/>
    <property type="evidence" value="ECO:0007669"/>
    <property type="project" value="UniProtKB-KW"/>
</dbReference>
<feature type="transmembrane region" description="Helical" evidence="13">
    <location>
        <begin position="148"/>
        <end position="177"/>
    </location>
</feature>
<dbReference type="CDD" id="cd06158">
    <property type="entry name" value="S2P-M50_like_1"/>
    <property type="match status" value="1"/>
</dbReference>
<accession>A0A7W8EB70</accession>
<evidence type="ECO:0000256" key="12">
    <source>
        <dbReference type="ARBA" id="ARBA00023136"/>
    </source>
</evidence>
<dbReference type="InterPro" id="IPR052348">
    <property type="entry name" value="Metallopeptidase_M50B"/>
</dbReference>
<keyword evidence="10 13" id="KW-1133">Transmembrane helix</keyword>
<comment type="subcellular location">
    <subcellularLocation>
        <location evidence="2">Cell membrane</location>
        <topology evidence="2">Multi-pass membrane protein</topology>
    </subcellularLocation>
</comment>
<evidence type="ECO:0000256" key="2">
    <source>
        <dbReference type="ARBA" id="ARBA00004651"/>
    </source>
</evidence>
<comment type="caution">
    <text evidence="15">The sequence shown here is derived from an EMBL/GenBank/DDBJ whole genome shotgun (WGS) entry which is preliminary data.</text>
</comment>
<dbReference type="Proteomes" id="UP000584867">
    <property type="component" value="Unassembled WGS sequence"/>
</dbReference>
<feature type="transmembrane region" description="Helical" evidence="13">
    <location>
        <begin position="198"/>
        <end position="225"/>
    </location>
</feature>
<gene>
    <name evidence="15" type="ORF">HDF15_003799</name>
</gene>
<evidence type="ECO:0000256" key="1">
    <source>
        <dbReference type="ARBA" id="ARBA00001947"/>
    </source>
</evidence>
<evidence type="ECO:0000256" key="7">
    <source>
        <dbReference type="ARBA" id="ARBA00022723"/>
    </source>
</evidence>
<feature type="domain" description="Peptidase M50" evidence="14">
    <location>
        <begin position="12"/>
        <end position="209"/>
    </location>
</feature>
<proteinExistence type="inferred from homology"/>
<evidence type="ECO:0000256" key="9">
    <source>
        <dbReference type="ARBA" id="ARBA00022833"/>
    </source>
</evidence>
<evidence type="ECO:0000259" key="14">
    <source>
        <dbReference type="Pfam" id="PF02163"/>
    </source>
</evidence>
<keyword evidence="6 13" id="KW-0812">Transmembrane</keyword>
<evidence type="ECO:0000256" key="11">
    <source>
        <dbReference type="ARBA" id="ARBA00023049"/>
    </source>
</evidence>
<feature type="transmembrane region" description="Helical" evidence="13">
    <location>
        <begin position="6"/>
        <end position="31"/>
    </location>
</feature>
<dbReference type="GO" id="GO:0046872">
    <property type="term" value="F:metal ion binding"/>
    <property type="evidence" value="ECO:0007669"/>
    <property type="project" value="UniProtKB-KW"/>
</dbReference>
<dbReference type="PANTHER" id="PTHR35864">
    <property type="entry name" value="ZINC METALLOPROTEASE MJ0611-RELATED"/>
    <property type="match status" value="1"/>
</dbReference>
<comment type="cofactor">
    <cofactor evidence="1">
        <name>Zn(2+)</name>
        <dbReference type="ChEBI" id="CHEBI:29105"/>
    </cofactor>
</comment>
<keyword evidence="4" id="KW-1003">Cell membrane</keyword>
<protein>
    <submittedName>
        <fullName evidence="15">Zn-dependent protease</fullName>
    </submittedName>
</protein>
<evidence type="ECO:0000256" key="3">
    <source>
        <dbReference type="ARBA" id="ARBA00007931"/>
    </source>
</evidence>
<dbReference type="PANTHER" id="PTHR35864:SF1">
    <property type="entry name" value="ZINC METALLOPROTEASE YWHC-RELATED"/>
    <property type="match status" value="1"/>
</dbReference>
<feature type="transmembrane region" description="Helical" evidence="13">
    <location>
        <begin position="52"/>
        <end position="74"/>
    </location>
</feature>
<evidence type="ECO:0000256" key="6">
    <source>
        <dbReference type="ARBA" id="ARBA00022692"/>
    </source>
</evidence>
<evidence type="ECO:0000256" key="13">
    <source>
        <dbReference type="SAM" id="Phobius"/>
    </source>
</evidence>
<comment type="similarity">
    <text evidence="3">Belongs to the peptidase M50B family.</text>
</comment>
<dbReference type="InterPro" id="IPR044537">
    <property type="entry name" value="Rip2-like"/>
</dbReference>
<reference evidence="15 16" key="1">
    <citation type="submission" date="2020-08" db="EMBL/GenBank/DDBJ databases">
        <title>Genomic Encyclopedia of Type Strains, Phase IV (KMG-V): Genome sequencing to study the core and pangenomes of soil and plant-associated prokaryotes.</title>
        <authorList>
            <person name="Whitman W."/>
        </authorList>
    </citation>
    <scope>NUCLEOTIDE SEQUENCE [LARGE SCALE GENOMIC DNA]</scope>
    <source>
        <strain evidence="15 16">X5P3</strain>
    </source>
</reference>
<keyword evidence="12 13" id="KW-0472">Membrane</keyword>
<dbReference type="EMBL" id="JACHIO010000016">
    <property type="protein sequence ID" value="MBB5065431.1"/>
    <property type="molecule type" value="Genomic_DNA"/>
</dbReference>
<keyword evidence="8" id="KW-0378">Hydrolase</keyword>
<dbReference type="GO" id="GO:0006508">
    <property type="term" value="P:proteolysis"/>
    <property type="evidence" value="ECO:0007669"/>
    <property type="project" value="UniProtKB-KW"/>
</dbReference>
<organism evidence="15 16">
    <name type="scientific">Granulicella mallensis</name>
    <dbReference type="NCBI Taxonomy" id="940614"/>
    <lineage>
        <taxon>Bacteria</taxon>
        <taxon>Pseudomonadati</taxon>
        <taxon>Acidobacteriota</taxon>
        <taxon>Terriglobia</taxon>
        <taxon>Terriglobales</taxon>
        <taxon>Acidobacteriaceae</taxon>
        <taxon>Granulicella</taxon>
    </lineage>
</organism>